<gene>
    <name evidence="2" type="primary">matK_1</name>
    <name evidence="2" type="ORF">CM83_102679</name>
</gene>
<protein>
    <submittedName>
        <fullName evidence="2">Maturase K</fullName>
    </submittedName>
</protein>
<evidence type="ECO:0000313" key="2">
    <source>
        <dbReference type="EMBL" id="JAG11166.1"/>
    </source>
</evidence>
<name>A0A0A9WUS8_LYGHE</name>
<dbReference type="Gene3D" id="1.10.132.70">
    <property type="match status" value="1"/>
</dbReference>
<dbReference type="AlphaFoldDB" id="A0A0A9WUS8"/>
<feature type="domain" description="Telomerase ribonucleoprotein complex - RNA-binding" evidence="1">
    <location>
        <begin position="27"/>
        <end position="98"/>
    </location>
</feature>
<sequence>TKKNCKNFEGCSKCECGTIAPIHRDSIRTFVTQVLRRIVPRRLYGGFTKNFQAICDNFVTMILAKRGYCYERATRQLCHGIHFHKIPWLQSHTVHNRQPFPVSSSLRVSVTQTVVEKSV</sequence>
<organism evidence="2">
    <name type="scientific">Lygus hesperus</name>
    <name type="common">Western plant bug</name>
    <dbReference type="NCBI Taxonomy" id="30085"/>
    <lineage>
        <taxon>Eukaryota</taxon>
        <taxon>Metazoa</taxon>
        <taxon>Ecdysozoa</taxon>
        <taxon>Arthropoda</taxon>
        <taxon>Hexapoda</taxon>
        <taxon>Insecta</taxon>
        <taxon>Pterygota</taxon>
        <taxon>Neoptera</taxon>
        <taxon>Paraneoptera</taxon>
        <taxon>Hemiptera</taxon>
        <taxon>Heteroptera</taxon>
        <taxon>Panheteroptera</taxon>
        <taxon>Cimicomorpha</taxon>
        <taxon>Miridae</taxon>
        <taxon>Mirini</taxon>
        <taxon>Lygus</taxon>
    </lineage>
</organism>
<accession>A0A0A9WUS8</accession>
<dbReference type="EMBL" id="GBHO01032438">
    <property type="protein sequence ID" value="JAG11166.1"/>
    <property type="molecule type" value="Transcribed_RNA"/>
</dbReference>
<dbReference type="GO" id="GO:0003964">
    <property type="term" value="F:RNA-directed DNA polymerase activity"/>
    <property type="evidence" value="ECO:0007669"/>
    <property type="project" value="InterPro"/>
</dbReference>
<dbReference type="Pfam" id="PF12009">
    <property type="entry name" value="Telomerase_RBD"/>
    <property type="match status" value="1"/>
</dbReference>
<dbReference type="InterPro" id="IPR021891">
    <property type="entry name" value="Telomerase_RBD"/>
</dbReference>
<feature type="non-terminal residue" evidence="2">
    <location>
        <position position="119"/>
    </location>
</feature>
<reference evidence="2" key="1">
    <citation type="journal article" date="2014" name="PLoS ONE">
        <title>Transcriptome-Based Identification of ABC Transporters in the Western Tarnished Plant Bug Lygus hesperus.</title>
        <authorList>
            <person name="Hull J.J."/>
            <person name="Chaney K."/>
            <person name="Geib S.M."/>
            <person name="Fabrick J.A."/>
            <person name="Brent C.S."/>
            <person name="Walsh D."/>
            <person name="Lavine L.C."/>
        </authorList>
    </citation>
    <scope>NUCLEOTIDE SEQUENCE</scope>
</reference>
<feature type="non-terminal residue" evidence="2">
    <location>
        <position position="1"/>
    </location>
</feature>
<evidence type="ECO:0000259" key="1">
    <source>
        <dbReference type="Pfam" id="PF12009"/>
    </source>
</evidence>
<reference evidence="2" key="2">
    <citation type="submission" date="2014-07" db="EMBL/GenBank/DDBJ databases">
        <authorList>
            <person name="Hull J."/>
        </authorList>
    </citation>
    <scope>NUCLEOTIDE SEQUENCE</scope>
</reference>
<proteinExistence type="predicted"/>